<evidence type="ECO:0000256" key="1">
    <source>
        <dbReference type="SAM" id="Phobius"/>
    </source>
</evidence>
<keyword evidence="3" id="KW-1185">Reference proteome</keyword>
<dbReference type="AlphaFoldDB" id="A0A517QPK8"/>
<dbReference type="Proteomes" id="UP000315724">
    <property type="component" value="Chromosome"/>
</dbReference>
<reference evidence="2 3" key="1">
    <citation type="submission" date="2019-02" db="EMBL/GenBank/DDBJ databases">
        <title>Deep-cultivation of Planctomycetes and their phenomic and genomic characterization uncovers novel biology.</title>
        <authorList>
            <person name="Wiegand S."/>
            <person name="Jogler M."/>
            <person name="Boedeker C."/>
            <person name="Pinto D."/>
            <person name="Vollmers J."/>
            <person name="Rivas-Marin E."/>
            <person name="Kohn T."/>
            <person name="Peeters S.H."/>
            <person name="Heuer A."/>
            <person name="Rast P."/>
            <person name="Oberbeckmann S."/>
            <person name="Bunk B."/>
            <person name="Jeske O."/>
            <person name="Meyerdierks A."/>
            <person name="Storesund J.E."/>
            <person name="Kallscheuer N."/>
            <person name="Luecker S."/>
            <person name="Lage O.M."/>
            <person name="Pohl T."/>
            <person name="Merkel B.J."/>
            <person name="Hornburger P."/>
            <person name="Mueller R.-W."/>
            <person name="Bruemmer F."/>
            <person name="Labrenz M."/>
            <person name="Spormann A.M."/>
            <person name="Op den Camp H."/>
            <person name="Overmann J."/>
            <person name="Amann R."/>
            <person name="Jetten M.S.M."/>
            <person name="Mascher T."/>
            <person name="Medema M.H."/>
            <person name="Devos D.P."/>
            <person name="Kaster A.-K."/>
            <person name="Ovreas L."/>
            <person name="Rohde M."/>
            <person name="Galperin M.Y."/>
            <person name="Jogler C."/>
        </authorList>
    </citation>
    <scope>NUCLEOTIDE SEQUENCE [LARGE SCALE GENOMIC DNA]</scope>
    <source>
        <strain evidence="2 3">Mal48</strain>
    </source>
</reference>
<proteinExistence type="predicted"/>
<gene>
    <name evidence="2" type="ORF">Mal48_28190</name>
</gene>
<accession>A0A517QPK8</accession>
<dbReference type="EMBL" id="CP036267">
    <property type="protein sequence ID" value="QDT33566.1"/>
    <property type="molecule type" value="Genomic_DNA"/>
</dbReference>
<keyword evidence="1" id="KW-1133">Transmembrane helix</keyword>
<organism evidence="2 3">
    <name type="scientific">Thalassoglobus polymorphus</name>
    <dbReference type="NCBI Taxonomy" id="2527994"/>
    <lineage>
        <taxon>Bacteria</taxon>
        <taxon>Pseudomonadati</taxon>
        <taxon>Planctomycetota</taxon>
        <taxon>Planctomycetia</taxon>
        <taxon>Planctomycetales</taxon>
        <taxon>Planctomycetaceae</taxon>
        <taxon>Thalassoglobus</taxon>
    </lineage>
</organism>
<sequence>MFKNLIRDESGFVVSTELVIIATILVIGMLVGLTTIRDQVVTELADVADAISALDQSYAFSDITGHASSTAGTMFDDEADFCDASDAGSQGGFVSATCIFIDGGLEVNGAQIVGSPTDSSP</sequence>
<name>A0A517QPK8_9PLAN</name>
<evidence type="ECO:0000313" key="3">
    <source>
        <dbReference type="Proteomes" id="UP000315724"/>
    </source>
</evidence>
<keyword evidence="1" id="KW-0472">Membrane</keyword>
<feature type="transmembrane region" description="Helical" evidence="1">
    <location>
        <begin position="12"/>
        <end position="33"/>
    </location>
</feature>
<evidence type="ECO:0000313" key="2">
    <source>
        <dbReference type="EMBL" id="QDT33566.1"/>
    </source>
</evidence>
<dbReference type="KEGG" id="tpol:Mal48_28190"/>
<protein>
    <submittedName>
        <fullName evidence="2">Uncharacterized protein</fullName>
    </submittedName>
</protein>
<keyword evidence="1" id="KW-0812">Transmembrane</keyword>